<dbReference type="PROSITE" id="PS51155">
    <property type="entry name" value="CHIT_BIND_RR_2"/>
    <property type="match status" value="1"/>
</dbReference>
<dbReference type="AlphaFoldDB" id="A0A8B8G2V3"/>
<gene>
    <name evidence="5" type="primary">LOC112688112</name>
</gene>
<dbReference type="InterPro" id="IPR000618">
    <property type="entry name" value="Insect_cuticle"/>
</dbReference>
<dbReference type="GO" id="GO:0042302">
    <property type="term" value="F:structural constituent of cuticle"/>
    <property type="evidence" value="ECO:0007669"/>
    <property type="project" value="UniProtKB-UniRule"/>
</dbReference>
<feature type="compositionally biased region" description="Polar residues" evidence="2">
    <location>
        <begin position="175"/>
        <end position="187"/>
    </location>
</feature>
<feature type="chain" id="PRO_5034657297" evidence="3">
    <location>
        <begin position="33"/>
        <end position="605"/>
    </location>
</feature>
<proteinExistence type="predicted"/>
<name>A0A8B8G2V3_9HEMI</name>
<evidence type="ECO:0000256" key="3">
    <source>
        <dbReference type="SAM" id="SignalP"/>
    </source>
</evidence>
<evidence type="ECO:0000256" key="2">
    <source>
        <dbReference type="SAM" id="MobiDB-lite"/>
    </source>
</evidence>
<evidence type="ECO:0000256" key="1">
    <source>
        <dbReference type="PROSITE-ProRule" id="PRU00497"/>
    </source>
</evidence>
<evidence type="ECO:0000313" key="5">
    <source>
        <dbReference type="RefSeq" id="XP_025416926.1"/>
    </source>
</evidence>
<evidence type="ECO:0000313" key="4">
    <source>
        <dbReference type="Proteomes" id="UP000694846"/>
    </source>
</evidence>
<feature type="region of interest" description="Disordered" evidence="2">
    <location>
        <begin position="170"/>
        <end position="198"/>
    </location>
</feature>
<keyword evidence="3" id="KW-0732">Signal</keyword>
<accession>A0A8B8G2V3</accession>
<keyword evidence="1" id="KW-0193">Cuticle</keyword>
<dbReference type="Proteomes" id="UP000694846">
    <property type="component" value="Unplaced"/>
</dbReference>
<feature type="region of interest" description="Disordered" evidence="2">
    <location>
        <begin position="281"/>
        <end position="301"/>
    </location>
</feature>
<sequence length="605" mass="68345">MSAVSTMGKMKFVFKNVVQILLLIVVLNGVDSVRIPGKTGITKIQEAPRYRFHYYLQDDKTEDNKSHENYKNGEKVLSSYTETNSNGDLHIVNYHANKSNGLPIDVNNEAGASPLKISLNNQVYKPEIYASKEPIGSSEVSPIIVEPMIIQEQKSSKSMEMDSKDEYHLAETTDKVTQSTEEISSNQTEDRKDDIRDDQSTDQILIQEEEITTKPTEFTVPFTKPHPVNTVDFKYNDNEAMKKDIVKVIQNLNVNQEQYDPHLNFKSPLSDKPLKIVGADSMEKEQQQSHQPSHGHSNFKSQQLSNKPLRLYGYNPSVFGSLYDMHVDYNRPPQIQQPPNSLNQGQFTGYEAHRDDVKPQTYESSGIHLSQSSSIFQSDYKENQKYNTPTIKIPQPLYYYDPNAMVMLPIYTNMIPNSYPLVQNKPQPSQSQANSGKNNFNLMHILSGGSFYKGSEQAESSQQLTVKDIIKQESNKLEKLKPTETHDKSKTPQTVMFYLNPGESQVDLKSFTSSPLQLSYNQQAPHDCNGQNHKTPAVKSDKLLQPIPLCSDCVPALGLMGLSNTKPAEIQQKKSVISPQVMPIWNGQNASKYNYLILPTPITKK</sequence>
<protein>
    <submittedName>
        <fullName evidence="5">Uncharacterized protein LOC112688112</fullName>
    </submittedName>
</protein>
<feature type="compositionally biased region" description="Basic and acidic residues" evidence="2">
    <location>
        <begin position="188"/>
        <end position="198"/>
    </location>
</feature>
<dbReference type="OrthoDB" id="6382835at2759"/>
<dbReference type="GeneID" id="112688112"/>
<organism evidence="4 5">
    <name type="scientific">Sipha flava</name>
    <name type="common">yellow sugarcane aphid</name>
    <dbReference type="NCBI Taxonomy" id="143950"/>
    <lineage>
        <taxon>Eukaryota</taxon>
        <taxon>Metazoa</taxon>
        <taxon>Ecdysozoa</taxon>
        <taxon>Arthropoda</taxon>
        <taxon>Hexapoda</taxon>
        <taxon>Insecta</taxon>
        <taxon>Pterygota</taxon>
        <taxon>Neoptera</taxon>
        <taxon>Paraneoptera</taxon>
        <taxon>Hemiptera</taxon>
        <taxon>Sternorrhyncha</taxon>
        <taxon>Aphidomorpha</taxon>
        <taxon>Aphidoidea</taxon>
        <taxon>Aphididae</taxon>
        <taxon>Sipha</taxon>
    </lineage>
</organism>
<feature type="signal peptide" evidence="3">
    <location>
        <begin position="1"/>
        <end position="32"/>
    </location>
</feature>
<reference evidence="5" key="1">
    <citation type="submission" date="2025-08" db="UniProtKB">
        <authorList>
            <consortium name="RefSeq"/>
        </authorList>
    </citation>
    <scope>IDENTIFICATION</scope>
    <source>
        <tissue evidence="5">Whole body</tissue>
    </source>
</reference>
<dbReference type="RefSeq" id="XP_025416926.1">
    <property type="nucleotide sequence ID" value="XM_025561141.1"/>
</dbReference>
<keyword evidence="4" id="KW-1185">Reference proteome</keyword>